<dbReference type="InterPro" id="IPR000571">
    <property type="entry name" value="Znf_CCCH"/>
</dbReference>
<dbReference type="Gene3D" id="3.30.1370.210">
    <property type="match status" value="1"/>
</dbReference>
<feature type="compositionally biased region" description="Low complexity" evidence="2">
    <location>
        <begin position="150"/>
        <end position="170"/>
    </location>
</feature>
<organism evidence="4 5">
    <name type="scientific">Elysia crispata</name>
    <name type="common">lettuce slug</name>
    <dbReference type="NCBI Taxonomy" id="231223"/>
    <lineage>
        <taxon>Eukaryota</taxon>
        <taxon>Metazoa</taxon>
        <taxon>Spiralia</taxon>
        <taxon>Lophotrochozoa</taxon>
        <taxon>Mollusca</taxon>
        <taxon>Gastropoda</taxon>
        <taxon>Heterobranchia</taxon>
        <taxon>Euthyneura</taxon>
        <taxon>Panpulmonata</taxon>
        <taxon>Sacoglossa</taxon>
        <taxon>Placobranchoidea</taxon>
        <taxon>Plakobranchidae</taxon>
        <taxon>Elysia</taxon>
    </lineage>
</organism>
<feature type="region of interest" description="Disordered" evidence="2">
    <location>
        <begin position="150"/>
        <end position="174"/>
    </location>
</feature>
<protein>
    <recommendedName>
        <fullName evidence="3">C3H1-type domain-containing protein</fullName>
    </recommendedName>
</protein>
<gene>
    <name evidence="4" type="ORF">RRG08_024603</name>
</gene>
<evidence type="ECO:0000256" key="2">
    <source>
        <dbReference type="SAM" id="MobiDB-lite"/>
    </source>
</evidence>
<evidence type="ECO:0000259" key="3">
    <source>
        <dbReference type="PROSITE" id="PS50103"/>
    </source>
</evidence>
<accession>A0AAE0ZXK6</accession>
<dbReference type="PROSITE" id="PS50103">
    <property type="entry name" value="ZF_C3H1"/>
    <property type="match status" value="1"/>
</dbReference>
<evidence type="ECO:0000256" key="1">
    <source>
        <dbReference type="PROSITE-ProRule" id="PRU00723"/>
    </source>
</evidence>
<name>A0AAE0ZXK6_9GAST</name>
<evidence type="ECO:0000313" key="5">
    <source>
        <dbReference type="Proteomes" id="UP001283361"/>
    </source>
</evidence>
<proteinExistence type="predicted"/>
<keyword evidence="1" id="KW-0862">Zinc</keyword>
<comment type="caution">
    <text evidence="4">The sequence shown here is derived from an EMBL/GenBank/DDBJ whole genome shotgun (WGS) entry which is preliminary data.</text>
</comment>
<dbReference type="GO" id="GO:0008270">
    <property type="term" value="F:zinc ion binding"/>
    <property type="evidence" value="ECO:0007669"/>
    <property type="project" value="UniProtKB-KW"/>
</dbReference>
<feature type="domain" description="C3H1-type" evidence="3">
    <location>
        <begin position="312"/>
        <end position="339"/>
    </location>
</feature>
<dbReference type="Proteomes" id="UP001283361">
    <property type="component" value="Unassembled WGS sequence"/>
</dbReference>
<sequence length="344" mass="36078">MVVLMHIALASDPSNAGSLLAGAATGAPIAPQLVYAKKRTRDPADDLLLQSTMPGMVPAYKRIAVGDIHKGGIPVYQTNPMVSPLQHTSLMQLQQQQPYIPMSYPPPYIYSPASSSLSQQPVGVSHLPTQLAALSPTLLPAATAAASRTAGARKASSADPASASPNTPAATGGGGSTYLFSTPATILSTSAQSVYWGSSNTVTTSSASLSPDYYHLLQQQKQQSRLSSVAGLGLYAAPLATATAPATSQAGIPASNAASPVLPNNACYVEYFGKNKQLRDTLQVCQDFSAGLCNSPYCKKVHLSEDYVEVSNGSVTVCRDFATRQTCKRSRCKFYHIPVDLPPS</sequence>
<dbReference type="EMBL" id="JAWDGP010003173">
    <property type="protein sequence ID" value="KAK3776826.1"/>
    <property type="molecule type" value="Genomic_DNA"/>
</dbReference>
<reference evidence="4" key="1">
    <citation type="journal article" date="2023" name="G3 (Bethesda)">
        <title>A reference genome for the long-term kleptoplast-retaining sea slug Elysia crispata morphotype clarki.</title>
        <authorList>
            <person name="Eastman K.E."/>
            <person name="Pendleton A.L."/>
            <person name="Shaikh M.A."/>
            <person name="Suttiyut T."/>
            <person name="Ogas R."/>
            <person name="Tomko P."/>
            <person name="Gavelis G."/>
            <person name="Widhalm J.R."/>
            <person name="Wisecaver J.H."/>
        </authorList>
    </citation>
    <scope>NUCLEOTIDE SEQUENCE</scope>
    <source>
        <strain evidence="4">ECLA1</strain>
    </source>
</reference>
<dbReference type="SMART" id="SM00356">
    <property type="entry name" value="ZnF_C3H1"/>
    <property type="match status" value="2"/>
</dbReference>
<evidence type="ECO:0000313" key="4">
    <source>
        <dbReference type="EMBL" id="KAK3776826.1"/>
    </source>
</evidence>
<dbReference type="AlphaFoldDB" id="A0AAE0ZXK6"/>
<feature type="zinc finger region" description="C3H1-type" evidence="1">
    <location>
        <begin position="312"/>
        <end position="339"/>
    </location>
</feature>
<keyword evidence="1" id="KW-0479">Metal-binding</keyword>
<keyword evidence="5" id="KW-1185">Reference proteome</keyword>
<keyword evidence="1" id="KW-0863">Zinc-finger</keyword>